<reference evidence="1" key="2">
    <citation type="journal article" date="2015" name="Data Brief">
        <title>Shoot transcriptome of the giant reed, Arundo donax.</title>
        <authorList>
            <person name="Barrero R.A."/>
            <person name="Guerrero F.D."/>
            <person name="Moolhuijzen P."/>
            <person name="Goolsby J.A."/>
            <person name="Tidwell J."/>
            <person name="Bellgard S.E."/>
            <person name="Bellgard M.I."/>
        </authorList>
    </citation>
    <scope>NUCLEOTIDE SEQUENCE</scope>
    <source>
        <tissue evidence="1">Shoot tissue taken approximately 20 cm above the soil surface</tissue>
    </source>
</reference>
<reference evidence="1" key="1">
    <citation type="submission" date="2014-09" db="EMBL/GenBank/DDBJ databases">
        <authorList>
            <person name="Magalhaes I.L.F."/>
            <person name="Oliveira U."/>
            <person name="Santos F.R."/>
            <person name="Vidigal T.H.D.A."/>
            <person name="Brescovit A.D."/>
            <person name="Santos A.J."/>
        </authorList>
    </citation>
    <scope>NUCLEOTIDE SEQUENCE</scope>
    <source>
        <tissue evidence="1">Shoot tissue taken approximately 20 cm above the soil surface</tissue>
    </source>
</reference>
<dbReference type="AlphaFoldDB" id="A0A0A9FT37"/>
<proteinExistence type="predicted"/>
<sequence>MLILTVHSYNCIGKMERYLKLSSSGLLSVSIYKNVRLLRICHPLSEECSVI</sequence>
<name>A0A0A9FT37_ARUDO</name>
<accession>A0A0A9FT37</accession>
<protein>
    <submittedName>
        <fullName evidence="1">Uncharacterized protein</fullName>
    </submittedName>
</protein>
<organism evidence="1">
    <name type="scientific">Arundo donax</name>
    <name type="common">Giant reed</name>
    <name type="synonym">Donax arundinaceus</name>
    <dbReference type="NCBI Taxonomy" id="35708"/>
    <lineage>
        <taxon>Eukaryota</taxon>
        <taxon>Viridiplantae</taxon>
        <taxon>Streptophyta</taxon>
        <taxon>Embryophyta</taxon>
        <taxon>Tracheophyta</taxon>
        <taxon>Spermatophyta</taxon>
        <taxon>Magnoliopsida</taxon>
        <taxon>Liliopsida</taxon>
        <taxon>Poales</taxon>
        <taxon>Poaceae</taxon>
        <taxon>PACMAD clade</taxon>
        <taxon>Arundinoideae</taxon>
        <taxon>Arundineae</taxon>
        <taxon>Arundo</taxon>
    </lineage>
</organism>
<dbReference type="EMBL" id="GBRH01184420">
    <property type="protein sequence ID" value="JAE13476.1"/>
    <property type="molecule type" value="Transcribed_RNA"/>
</dbReference>
<evidence type="ECO:0000313" key="1">
    <source>
        <dbReference type="EMBL" id="JAE13476.1"/>
    </source>
</evidence>